<dbReference type="EMBL" id="QEEZ01000003">
    <property type="protein sequence ID" value="PWC02475.1"/>
    <property type="molecule type" value="Genomic_DNA"/>
</dbReference>
<dbReference type="OrthoDB" id="4426129at2"/>
<evidence type="ECO:0000256" key="1">
    <source>
        <dbReference type="SAM" id="MobiDB-lite"/>
    </source>
</evidence>
<dbReference type="CDD" id="cd00085">
    <property type="entry name" value="HNHc"/>
    <property type="match status" value="1"/>
</dbReference>
<keyword evidence="3" id="KW-0255">Endonuclease</keyword>
<feature type="region of interest" description="Disordered" evidence="1">
    <location>
        <begin position="119"/>
        <end position="138"/>
    </location>
</feature>
<dbReference type="Gene3D" id="1.10.30.50">
    <property type="match status" value="1"/>
</dbReference>
<evidence type="ECO:0000313" key="4">
    <source>
        <dbReference type="Proteomes" id="UP000244989"/>
    </source>
</evidence>
<dbReference type="SMART" id="SM00507">
    <property type="entry name" value="HNHc"/>
    <property type="match status" value="1"/>
</dbReference>
<keyword evidence="4" id="KW-1185">Reference proteome</keyword>
<dbReference type="InterPro" id="IPR003615">
    <property type="entry name" value="HNH_nuc"/>
</dbReference>
<keyword evidence="3" id="KW-0378">Hydrolase</keyword>
<organism evidence="3 4">
    <name type="scientific">Corynebacterium yudongzhengii</name>
    <dbReference type="NCBI Taxonomy" id="2080740"/>
    <lineage>
        <taxon>Bacteria</taxon>
        <taxon>Bacillati</taxon>
        <taxon>Actinomycetota</taxon>
        <taxon>Actinomycetes</taxon>
        <taxon>Mycobacteriales</taxon>
        <taxon>Corynebacteriaceae</taxon>
        <taxon>Corynebacterium</taxon>
    </lineage>
</organism>
<dbReference type="KEGG" id="cyz:C3B44_09005"/>
<dbReference type="AlphaFoldDB" id="A0A2U1T957"/>
<comment type="caution">
    <text evidence="3">The sequence shown here is derived from an EMBL/GenBank/DDBJ whole genome shotgun (WGS) entry which is preliminary data.</text>
</comment>
<accession>A0A2U1T957</accession>
<evidence type="ECO:0000259" key="2">
    <source>
        <dbReference type="SMART" id="SM00507"/>
    </source>
</evidence>
<reference evidence="4" key="1">
    <citation type="submission" date="2018-04" db="EMBL/GenBank/DDBJ databases">
        <authorList>
            <person name="Liu S."/>
            <person name="Wang Z."/>
            <person name="Li J."/>
        </authorList>
    </citation>
    <scope>NUCLEOTIDE SEQUENCE [LARGE SCALE GENOMIC DNA]</scope>
    <source>
        <strain evidence="4">2189</strain>
    </source>
</reference>
<name>A0A2U1T957_9CORY</name>
<protein>
    <submittedName>
        <fullName evidence="3">HNH endonuclease</fullName>
    </submittedName>
</protein>
<gene>
    <name evidence="3" type="ORF">DF222_02265</name>
</gene>
<proteinExistence type="predicted"/>
<keyword evidence="3" id="KW-0540">Nuclease</keyword>
<dbReference type="RefSeq" id="WP_108432079.1">
    <property type="nucleotide sequence ID" value="NZ_CP026947.1"/>
</dbReference>
<evidence type="ECO:0000313" key="3">
    <source>
        <dbReference type="EMBL" id="PWC02475.1"/>
    </source>
</evidence>
<dbReference type="Proteomes" id="UP000244989">
    <property type="component" value="Unassembled WGS sequence"/>
</dbReference>
<feature type="domain" description="HNH nuclease" evidence="2">
    <location>
        <begin position="266"/>
        <end position="319"/>
    </location>
</feature>
<dbReference type="GO" id="GO:0004519">
    <property type="term" value="F:endonuclease activity"/>
    <property type="evidence" value="ECO:0007669"/>
    <property type="project" value="UniProtKB-KW"/>
</dbReference>
<sequence>MHPLLDALTALNSRGAELLRAIAGRSARQLVVENSLPRTEAQRLVRLSETYCGPTRYTRVQRDALDAAERNGHGVATLAMIERYVRRAREERQQWPLRLELCRVEGNFEAVRDHARRRVEELNEPKEPPTPTPGVSVRHNHRAHTTTLALTVDTRTGADLIRGLEAQAKDAPRREALGEAMLAQLRGTGTAIPRTRYTPLVVVSARDLRPILGGEGDDIMLASDDGTLVSGAELVNDRMTEHGFVGLFHPVSGGLNLYRTDRFASEAQRIMARAENPICPWPGCSMPASRCQIHHLEAFARGGKTNMEDLSCLCGYHNGANDDDPARPRNGRLERVNGHIVWRPPRGGPPILSDHPVGNLGAMRILD</sequence>